<dbReference type="EMBL" id="MHCU01000008">
    <property type="protein sequence ID" value="OGY28230.1"/>
    <property type="molecule type" value="Genomic_DNA"/>
</dbReference>
<evidence type="ECO:0008006" key="4">
    <source>
        <dbReference type="Google" id="ProtNLM"/>
    </source>
</evidence>
<sequence>MDSTTFFLIIIILVAIVLIAVGIYLILVLHEARITLRRTNQILDHADSIIEILDEKVAKPAGSLLGVLGVVKELMDMFGDFRRKVKRGPEHGGE</sequence>
<evidence type="ECO:0000256" key="1">
    <source>
        <dbReference type="SAM" id="Phobius"/>
    </source>
</evidence>
<comment type="caution">
    <text evidence="2">The sequence shown here is derived from an EMBL/GenBank/DDBJ whole genome shotgun (WGS) entry which is preliminary data.</text>
</comment>
<dbReference type="Proteomes" id="UP000176645">
    <property type="component" value="Unassembled WGS sequence"/>
</dbReference>
<protein>
    <recommendedName>
        <fullName evidence="4">DUF948 domain-containing protein</fullName>
    </recommendedName>
</protein>
<accession>A0A1G1WLH3</accession>
<name>A0A1G1WLH3_9BACT</name>
<proteinExistence type="predicted"/>
<reference evidence="2 3" key="1">
    <citation type="journal article" date="2016" name="Nat. Commun.">
        <title>Thousands of microbial genomes shed light on interconnected biogeochemical processes in an aquifer system.</title>
        <authorList>
            <person name="Anantharaman K."/>
            <person name="Brown C.T."/>
            <person name="Hug L.A."/>
            <person name="Sharon I."/>
            <person name="Castelle C.J."/>
            <person name="Probst A.J."/>
            <person name="Thomas B.C."/>
            <person name="Singh A."/>
            <person name="Wilkins M.J."/>
            <person name="Karaoz U."/>
            <person name="Brodie E.L."/>
            <person name="Williams K.H."/>
            <person name="Hubbard S.S."/>
            <person name="Banfield J.F."/>
        </authorList>
    </citation>
    <scope>NUCLEOTIDE SEQUENCE [LARGE SCALE GENOMIC DNA]</scope>
</reference>
<gene>
    <name evidence="2" type="ORF">A2Z42_03730</name>
</gene>
<dbReference type="AlphaFoldDB" id="A0A1G1WLH3"/>
<keyword evidence="1" id="KW-0472">Membrane</keyword>
<organism evidence="2 3">
    <name type="scientific">Candidatus Woykebacteria bacterium RBG_19FT_COMBO_43_10</name>
    <dbReference type="NCBI Taxonomy" id="1802598"/>
    <lineage>
        <taxon>Bacteria</taxon>
        <taxon>Candidatus Woykeibacteriota</taxon>
    </lineage>
</organism>
<keyword evidence="1" id="KW-0812">Transmembrane</keyword>
<evidence type="ECO:0000313" key="3">
    <source>
        <dbReference type="Proteomes" id="UP000176645"/>
    </source>
</evidence>
<evidence type="ECO:0000313" key="2">
    <source>
        <dbReference type="EMBL" id="OGY28230.1"/>
    </source>
</evidence>
<feature type="transmembrane region" description="Helical" evidence="1">
    <location>
        <begin position="6"/>
        <end position="29"/>
    </location>
</feature>
<keyword evidence="1" id="KW-1133">Transmembrane helix</keyword>